<sequence length="304" mass="32707">MNRFEYREARTIDEAVETLNRDNGGRMVAGATDVLIRWRQGAWTPRYVLNIKRIPGLDEVNYSPDEGLRLGTLVNVRTLEQHPLIRQHYPALTQAATAFAGVQIRNLATVGGNVCNASPAGDTLPALLAYGAVCHLAGPSGTREVRLADFFQGPSQTALQPAELLVELRLPPPLPHTGALYIKHSPRSTMDIATAGAVSLVSLEGEVCQQVRIVLGAVAPTVIRVPEAETLLTGHAPDESRLQQAAQAAVDAASPIDDIRGTAAHRRAIVQPLVQRTLHYAVQMAQGADLSFETQRGLAVEAAF</sequence>
<dbReference type="Gene3D" id="3.30.43.10">
    <property type="entry name" value="Uridine Diphospho-n-acetylenolpyruvylglucosamine Reductase, domain 2"/>
    <property type="match status" value="1"/>
</dbReference>
<dbReference type="PROSITE" id="PS51387">
    <property type="entry name" value="FAD_PCMH"/>
    <property type="match status" value="1"/>
</dbReference>
<proteinExistence type="predicted"/>
<dbReference type="InterPro" id="IPR016166">
    <property type="entry name" value="FAD-bd_PCMH"/>
</dbReference>
<dbReference type="InterPro" id="IPR002346">
    <property type="entry name" value="Mopterin_DH_FAD-bd"/>
</dbReference>
<comment type="caution">
    <text evidence="5">The sequence shown here is derived from an EMBL/GenBank/DDBJ whole genome shotgun (WGS) entry which is preliminary data.</text>
</comment>
<dbReference type="GO" id="GO:0071949">
    <property type="term" value="F:FAD binding"/>
    <property type="evidence" value="ECO:0007669"/>
    <property type="project" value="InterPro"/>
</dbReference>
<accession>W4L4L9</accession>
<dbReference type="Proteomes" id="UP000019141">
    <property type="component" value="Unassembled WGS sequence"/>
</dbReference>
<dbReference type="PANTHER" id="PTHR42659:SF9">
    <property type="entry name" value="XANTHINE DEHYDROGENASE FAD-BINDING SUBUNIT XDHB-RELATED"/>
    <property type="match status" value="1"/>
</dbReference>
<dbReference type="EMBL" id="AZHW01001317">
    <property type="protein sequence ID" value="ETW93053.1"/>
    <property type="molecule type" value="Genomic_DNA"/>
</dbReference>
<feature type="domain" description="FAD-binding PCMH-type" evidence="4">
    <location>
        <begin position="1"/>
        <end position="175"/>
    </location>
</feature>
<evidence type="ECO:0000259" key="4">
    <source>
        <dbReference type="PROSITE" id="PS51387"/>
    </source>
</evidence>
<dbReference type="InterPro" id="IPR005107">
    <property type="entry name" value="CO_DH_flav_C"/>
</dbReference>
<dbReference type="InterPro" id="IPR036318">
    <property type="entry name" value="FAD-bd_PCMH-like_sf"/>
</dbReference>
<dbReference type="InterPro" id="IPR051312">
    <property type="entry name" value="Diverse_Substr_Oxidored"/>
</dbReference>
<reference evidence="5 6" key="1">
    <citation type="journal article" date="2014" name="Nature">
        <title>An environmental bacterial taxon with a large and distinct metabolic repertoire.</title>
        <authorList>
            <person name="Wilson M.C."/>
            <person name="Mori T."/>
            <person name="Ruckert C."/>
            <person name="Uria A.R."/>
            <person name="Helf M.J."/>
            <person name="Takada K."/>
            <person name="Gernert C."/>
            <person name="Steffens U.A."/>
            <person name="Heycke N."/>
            <person name="Schmitt S."/>
            <person name="Rinke C."/>
            <person name="Helfrich E.J."/>
            <person name="Brachmann A.O."/>
            <person name="Gurgui C."/>
            <person name="Wakimoto T."/>
            <person name="Kracht M."/>
            <person name="Crusemann M."/>
            <person name="Hentschel U."/>
            <person name="Abe I."/>
            <person name="Matsunaga S."/>
            <person name="Kalinowski J."/>
            <person name="Takeyama H."/>
            <person name="Piel J."/>
        </authorList>
    </citation>
    <scope>NUCLEOTIDE SEQUENCE [LARGE SCALE GENOMIC DNA]</scope>
    <source>
        <strain evidence="6">TSY1</strain>
    </source>
</reference>
<keyword evidence="6" id="KW-1185">Reference proteome</keyword>
<dbReference type="Pfam" id="PF03450">
    <property type="entry name" value="CO_deh_flav_C"/>
    <property type="match status" value="1"/>
</dbReference>
<gene>
    <name evidence="5" type="ORF">ETSY1_40920</name>
</gene>
<evidence type="ECO:0000313" key="5">
    <source>
        <dbReference type="EMBL" id="ETW93053.1"/>
    </source>
</evidence>
<dbReference type="HOGENOM" id="CLU_058050_0_1_7"/>
<dbReference type="SMART" id="SM01092">
    <property type="entry name" value="CO_deh_flav_C"/>
    <property type="match status" value="1"/>
</dbReference>
<dbReference type="GO" id="GO:0016491">
    <property type="term" value="F:oxidoreductase activity"/>
    <property type="evidence" value="ECO:0007669"/>
    <property type="project" value="UniProtKB-KW"/>
</dbReference>
<evidence type="ECO:0000256" key="2">
    <source>
        <dbReference type="ARBA" id="ARBA00022827"/>
    </source>
</evidence>
<dbReference type="AlphaFoldDB" id="W4L4L9"/>
<dbReference type="InterPro" id="IPR016169">
    <property type="entry name" value="FAD-bd_PCMH_sub2"/>
</dbReference>
<dbReference type="InterPro" id="IPR016167">
    <property type="entry name" value="FAD-bd_PCMH_sub1"/>
</dbReference>
<keyword evidence="1" id="KW-0285">Flavoprotein</keyword>
<dbReference type="Gene3D" id="3.30.390.50">
    <property type="entry name" value="CO dehydrogenase flavoprotein, C-terminal domain"/>
    <property type="match status" value="1"/>
</dbReference>
<dbReference type="Gene3D" id="3.30.465.10">
    <property type="match status" value="1"/>
</dbReference>
<keyword evidence="3" id="KW-0560">Oxidoreductase</keyword>
<evidence type="ECO:0000256" key="3">
    <source>
        <dbReference type="ARBA" id="ARBA00023002"/>
    </source>
</evidence>
<name>W4L4L9_ENTF1</name>
<dbReference type="Pfam" id="PF00941">
    <property type="entry name" value="FAD_binding_5"/>
    <property type="match status" value="1"/>
</dbReference>
<dbReference type="InterPro" id="IPR036683">
    <property type="entry name" value="CO_DH_flav_C_dom_sf"/>
</dbReference>
<keyword evidence="2" id="KW-0274">FAD</keyword>
<dbReference type="SUPFAM" id="SSF56176">
    <property type="entry name" value="FAD-binding/transporter-associated domain-like"/>
    <property type="match status" value="1"/>
</dbReference>
<evidence type="ECO:0000256" key="1">
    <source>
        <dbReference type="ARBA" id="ARBA00022630"/>
    </source>
</evidence>
<protein>
    <recommendedName>
        <fullName evidence="4">FAD-binding PCMH-type domain-containing protein</fullName>
    </recommendedName>
</protein>
<evidence type="ECO:0000313" key="6">
    <source>
        <dbReference type="Proteomes" id="UP000019141"/>
    </source>
</evidence>
<dbReference type="SUPFAM" id="SSF55447">
    <property type="entry name" value="CO dehydrogenase flavoprotein C-terminal domain-like"/>
    <property type="match status" value="1"/>
</dbReference>
<dbReference type="PATRIC" id="fig|1429438.4.peg.7660"/>
<dbReference type="PANTHER" id="PTHR42659">
    <property type="entry name" value="XANTHINE DEHYDROGENASE SUBUNIT C-RELATED"/>
    <property type="match status" value="1"/>
</dbReference>
<organism evidence="5 6">
    <name type="scientific">Entotheonella factor</name>
    <dbReference type="NCBI Taxonomy" id="1429438"/>
    <lineage>
        <taxon>Bacteria</taxon>
        <taxon>Pseudomonadati</taxon>
        <taxon>Nitrospinota/Tectimicrobiota group</taxon>
        <taxon>Candidatus Tectimicrobiota</taxon>
        <taxon>Candidatus Entotheonellia</taxon>
        <taxon>Candidatus Entotheonellales</taxon>
        <taxon>Candidatus Entotheonellaceae</taxon>
        <taxon>Candidatus Entotheonella</taxon>
    </lineage>
</organism>
<dbReference type="FunFam" id="3.30.465.10:FF:000017">
    <property type="entry name" value="Xanthine dehydrogenase, FAD binding subunit"/>
    <property type="match status" value="1"/>
</dbReference>